<evidence type="ECO:0000256" key="1">
    <source>
        <dbReference type="SAM" id="Phobius"/>
    </source>
</evidence>
<dbReference type="KEGG" id="pbd:PBOR_06205"/>
<name>A0A089L706_PAEBO</name>
<organism evidence="2 3">
    <name type="scientific">Paenibacillus borealis</name>
    <dbReference type="NCBI Taxonomy" id="160799"/>
    <lineage>
        <taxon>Bacteria</taxon>
        <taxon>Bacillati</taxon>
        <taxon>Bacillota</taxon>
        <taxon>Bacilli</taxon>
        <taxon>Bacillales</taxon>
        <taxon>Paenibacillaceae</taxon>
        <taxon>Paenibacillus</taxon>
    </lineage>
</organism>
<keyword evidence="1" id="KW-1133">Transmembrane helix</keyword>
<protein>
    <submittedName>
        <fullName evidence="2">Uncharacterized protein</fullName>
    </submittedName>
</protein>
<proteinExistence type="predicted"/>
<evidence type="ECO:0000313" key="3">
    <source>
        <dbReference type="Proteomes" id="UP000029518"/>
    </source>
</evidence>
<evidence type="ECO:0000313" key="2">
    <source>
        <dbReference type="EMBL" id="AIQ56577.1"/>
    </source>
</evidence>
<dbReference type="AlphaFoldDB" id="A0A089L706"/>
<dbReference type="EMBL" id="CP009285">
    <property type="protein sequence ID" value="AIQ56577.1"/>
    <property type="molecule type" value="Genomic_DNA"/>
</dbReference>
<sequence>MKIAITLILYMLAFLWGCTKLRGKGRQLHRLWLGCILAYCAYINVCGITRTPFISVSILYTTFFQPVGRAIINWLGG</sequence>
<dbReference type="HOGENOM" id="CLU_2634708_0_0_9"/>
<gene>
    <name evidence="2" type="ORF">PBOR_06205</name>
</gene>
<keyword evidence="1" id="KW-0812">Transmembrane</keyword>
<keyword evidence="1" id="KW-0472">Membrane</keyword>
<dbReference type="Proteomes" id="UP000029518">
    <property type="component" value="Chromosome"/>
</dbReference>
<reference evidence="2" key="1">
    <citation type="submission" date="2014-08" db="EMBL/GenBank/DDBJ databases">
        <title>Comparative genomics of the Paenibacillus odorifer group.</title>
        <authorList>
            <person name="den Bakker H.C."/>
            <person name="Tsai Y.-C.Y.-C."/>
            <person name="Martin N."/>
            <person name="Korlach J."/>
            <person name="Wiedmann M."/>
        </authorList>
    </citation>
    <scope>NUCLEOTIDE SEQUENCE [LARGE SCALE GENOMIC DNA]</scope>
    <source>
        <strain evidence="2">DSM 13188</strain>
    </source>
</reference>
<keyword evidence="3" id="KW-1185">Reference proteome</keyword>
<feature type="transmembrane region" description="Helical" evidence="1">
    <location>
        <begin position="30"/>
        <end position="49"/>
    </location>
</feature>
<accession>A0A089L706</accession>